<evidence type="ECO:0000313" key="2">
    <source>
        <dbReference type="Proteomes" id="UP001524383"/>
    </source>
</evidence>
<dbReference type="EMBL" id="VOTZ01000013">
    <property type="protein sequence ID" value="MCQ1538744.1"/>
    <property type="molecule type" value="Genomic_DNA"/>
</dbReference>
<dbReference type="AlphaFoldDB" id="A0ABD4TIH8"/>
<protein>
    <submittedName>
        <fullName evidence="1">Alpha/beta hydrolase</fullName>
    </submittedName>
</protein>
<dbReference type="RefSeq" id="WP_255332695.1">
    <property type="nucleotide sequence ID" value="NZ_VOTZ01000013.1"/>
</dbReference>
<keyword evidence="2" id="KW-1185">Reference proteome</keyword>
<sequence length="159" mass="17542">MILTPDDRLVLIRGQSSFLICARAGRKFPLMIETVDSEYVQGIYPDDIIAVSAPEGGELIPACYLLDLVRKYNQPLLVLPRGHPGSGRLRYVVSAGSKILLSCEIMRGTHPKQHLICSSAELAGLEISGENGSILIKNLPDAVKWEYLPYIPPETEQQL</sequence>
<evidence type="ECO:0000313" key="1">
    <source>
        <dbReference type="EMBL" id="MCQ1538744.1"/>
    </source>
</evidence>
<name>A0ABD4TIH8_9EURY</name>
<dbReference type="GO" id="GO:0016787">
    <property type="term" value="F:hydrolase activity"/>
    <property type="evidence" value="ECO:0007669"/>
    <property type="project" value="UniProtKB-KW"/>
</dbReference>
<organism evidence="1 2">
    <name type="scientific">Methanocalculus taiwanensis</name>
    <dbReference type="NCBI Taxonomy" id="106207"/>
    <lineage>
        <taxon>Archaea</taxon>
        <taxon>Methanobacteriati</taxon>
        <taxon>Methanobacteriota</taxon>
        <taxon>Stenosarchaea group</taxon>
        <taxon>Methanomicrobia</taxon>
        <taxon>Methanomicrobiales</taxon>
        <taxon>Methanocalculaceae</taxon>
        <taxon>Methanocalculus</taxon>
    </lineage>
</organism>
<comment type="caution">
    <text evidence="1">The sequence shown here is derived from an EMBL/GenBank/DDBJ whole genome shotgun (WGS) entry which is preliminary data.</text>
</comment>
<proteinExistence type="predicted"/>
<keyword evidence="1" id="KW-0378">Hydrolase</keyword>
<gene>
    <name evidence="1" type="ORF">FTO68_07075</name>
</gene>
<accession>A0ABD4TIH8</accession>
<reference evidence="1 2" key="1">
    <citation type="submission" date="2019-08" db="EMBL/GenBank/DDBJ databases">
        <authorList>
            <person name="Chen S.-C."/>
            <person name="Lai M.-C."/>
            <person name="You Y.-T."/>
        </authorList>
    </citation>
    <scope>NUCLEOTIDE SEQUENCE [LARGE SCALE GENOMIC DNA]</scope>
    <source>
        <strain evidence="1 2">P2F9704a</strain>
    </source>
</reference>
<dbReference type="Proteomes" id="UP001524383">
    <property type="component" value="Unassembled WGS sequence"/>
</dbReference>